<evidence type="ECO:0000256" key="1">
    <source>
        <dbReference type="SAM" id="MobiDB-lite"/>
    </source>
</evidence>
<keyword evidence="4" id="KW-1185">Reference proteome</keyword>
<gene>
    <name evidence="3" type="ORF">BT96DRAFT_265670</name>
</gene>
<feature type="compositionally biased region" description="Low complexity" evidence="1">
    <location>
        <begin position="22"/>
        <end position="40"/>
    </location>
</feature>
<accession>A0A6A4H4I8</accession>
<evidence type="ECO:0000313" key="3">
    <source>
        <dbReference type="EMBL" id="KAE9392640.1"/>
    </source>
</evidence>
<dbReference type="InterPro" id="IPR036047">
    <property type="entry name" value="F-box-like_dom_sf"/>
</dbReference>
<dbReference type="InterPro" id="IPR001810">
    <property type="entry name" value="F-box_dom"/>
</dbReference>
<dbReference type="Pfam" id="PF12937">
    <property type="entry name" value="F-box-like"/>
    <property type="match status" value="1"/>
</dbReference>
<feature type="domain" description="F-box" evidence="2">
    <location>
        <begin position="314"/>
        <end position="341"/>
    </location>
</feature>
<proteinExistence type="predicted"/>
<protein>
    <recommendedName>
        <fullName evidence="2">F-box domain-containing protein</fullName>
    </recommendedName>
</protein>
<feature type="compositionally biased region" description="Pro residues" evidence="1">
    <location>
        <begin position="1"/>
        <end position="10"/>
    </location>
</feature>
<sequence>MSAPSTPPPRTTSLSYNNAFASTSYSTPRPNSPSPSSDFSIIGADEAETNDQADYSFWSYNTSTPYKGFGSLGRRAAIYSTPTLNYFASSVPFPSSSAPQAGTSSSLKSLFPRIWDVLISSPTKNIISTSRSPITSQTFTPLDSDIHRHSMFPSYAPRSHSPTPVNRLTKGKGRANRNYSDQGESVDYLPARHSISSQYSYINFSDLPPLDGEEGELIDVDDEACFLPADHFRYGGTTWRGGVKGSFSRARVVTGIDILSMLPTEVALHVLEFLASGCSYNPHVCPSRNSSFRASRIPPNPYLQETFLTPEQSLQNILICSLVSKTWRSLALDNSVWRTMFECKWGNGESGGGITKDPAAIRRYLSNRTKSMTTGRDKRLPALPDDIGSSIQSSSPLEVLSLNYFKLYQERLELDRRWAGTAFTKRVSAASAYSPSSSNLNLSPPASRSSSLTPMYAAEYAPSSTMTSSRSSLSASTMMGTLESRRSQPMPDLPSYAE</sequence>
<feature type="region of interest" description="Disordered" evidence="1">
    <location>
        <begin position="153"/>
        <end position="183"/>
    </location>
</feature>
<reference evidence="3" key="1">
    <citation type="journal article" date="2019" name="Environ. Microbiol.">
        <title>Fungal ecological strategies reflected in gene transcription - a case study of two litter decomposers.</title>
        <authorList>
            <person name="Barbi F."/>
            <person name="Kohler A."/>
            <person name="Barry K."/>
            <person name="Baskaran P."/>
            <person name="Daum C."/>
            <person name="Fauchery L."/>
            <person name="Ihrmark K."/>
            <person name="Kuo A."/>
            <person name="LaButti K."/>
            <person name="Lipzen A."/>
            <person name="Morin E."/>
            <person name="Grigoriev I.V."/>
            <person name="Henrissat B."/>
            <person name="Lindahl B."/>
            <person name="Martin F."/>
        </authorList>
    </citation>
    <scope>NUCLEOTIDE SEQUENCE</scope>
    <source>
        <strain evidence="3">JB14</strain>
    </source>
</reference>
<organism evidence="3 4">
    <name type="scientific">Gymnopus androsaceus JB14</name>
    <dbReference type="NCBI Taxonomy" id="1447944"/>
    <lineage>
        <taxon>Eukaryota</taxon>
        <taxon>Fungi</taxon>
        <taxon>Dikarya</taxon>
        <taxon>Basidiomycota</taxon>
        <taxon>Agaricomycotina</taxon>
        <taxon>Agaricomycetes</taxon>
        <taxon>Agaricomycetidae</taxon>
        <taxon>Agaricales</taxon>
        <taxon>Marasmiineae</taxon>
        <taxon>Omphalotaceae</taxon>
        <taxon>Gymnopus</taxon>
    </lineage>
</organism>
<feature type="compositionally biased region" description="Low complexity" evidence="1">
    <location>
        <begin position="463"/>
        <end position="479"/>
    </location>
</feature>
<evidence type="ECO:0000259" key="2">
    <source>
        <dbReference type="Pfam" id="PF12937"/>
    </source>
</evidence>
<dbReference type="AlphaFoldDB" id="A0A6A4H4I8"/>
<evidence type="ECO:0000313" key="4">
    <source>
        <dbReference type="Proteomes" id="UP000799118"/>
    </source>
</evidence>
<dbReference type="SUPFAM" id="SSF81383">
    <property type="entry name" value="F-box domain"/>
    <property type="match status" value="1"/>
</dbReference>
<dbReference type="EMBL" id="ML769591">
    <property type="protein sequence ID" value="KAE9392640.1"/>
    <property type="molecule type" value="Genomic_DNA"/>
</dbReference>
<feature type="region of interest" description="Disordered" evidence="1">
    <location>
        <begin position="1"/>
        <end position="42"/>
    </location>
</feature>
<dbReference type="OrthoDB" id="19711at2759"/>
<dbReference type="Gene3D" id="1.20.1280.50">
    <property type="match status" value="1"/>
</dbReference>
<dbReference type="Proteomes" id="UP000799118">
    <property type="component" value="Unassembled WGS sequence"/>
</dbReference>
<name>A0A6A4H4I8_9AGAR</name>
<feature type="region of interest" description="Disordered" evidence="1">
    <location>
        <begin position="460"/>
        <end position="498"/>
    </location>
</feature>